<dbReference type="OrthoDB" id="413900at2759"/>
<dbReference type="RefSeq" id="XP_035699742.1">
    <property type="nucleotide sequence ID" value="XM_035843849.1"/>
</dbReference>
<organism evidence="2 3">
    <name type="scientific">Branchiostoma floridae</name>
    <name type="common">Florida lancelet</name>
    <name type="synonym">Amphioxus</name>
    <dbReference type="NCBI Taxonomy" id="7739"/>
    <lineage>
        <taxon>Eukaryota</taxon>
        <taxon>Metazoa</taxon>
        <taxon>Chordata</taxon>
        <taxon>Cephalochordata</taxon>
        <taxon>Leptocardii</taxon>
        <taxon>Amphioxiformes</taxon>
        <taxon>Branchiostomatidae</taxon>
        <taxon>Branchiostoma</taxon>
    </lineage>
</organism>
<dbReference type="KEGG" id="bfo:118432309"/>
<dbReference type="InterPro" id="IPR005135">
    <property type="entry name" value="Endo/exonuclease/phosphatase"/>
</dbReference>
<dbReference type="AlphaFoldDB" id="A0A9J7MEH9"/>
<dbReference type="OMA" id="NIRIHKR"/>
<name>A0A9J7MEH9_BRAFL</name>
<evidence type="ECO:0000313" key="2">
    <source>
        <dbReference type="Proteomes" id="UP000001554"/>
    </source>
</evidence>
<dbReference type="CDD" id="cd09076">
    <property type="entry name" value="L1-EN"/>
    <property type="match status" value="1"/>
</dbReference>
<protein>
    <submittedName>
        <fullName evidence="3">Craniofacial development protein 2-like</fullName>
    </submittedName>
</protein>
<dbReference type="Proteomes" id="UP000001554">
    <property type="component" value="Chromosome 15"/>
</dbReference>
<accession>A0A9J7MEH9</accession>
<reference evidence="2" key="1">
    <citation type="journal article" date="2020" name="Nat. Ecol. Evol.">
        <title>Deeply conserved synteny resolves early events in vertebrate evolution.</title>
        <authorList>
            <person name="Simakov O."/>
            <person name="Marletaz F."/>
            <person name="Yue J.X."/>
            <person name="O'Connell B."/>
            <person name="Jenkins J."/>
            <person name="Brandt A."/>
            <person name="Calef R."/>
            <person name="Tung C.H."/>
            <person name="Huang T.K."/>
            <person name="Schmutz J."/>
            <person name="Satoh N."/>
            <person name="Yu J.K."/>
            <person name="Putnam N.H."/>
            <person name="Green R.E."/>
            <person name="Rokhsar D.S."/>
        </authorList>
    </citation>
    <scope>NUCLEOTIDE SEQUENCE [LARGE SCALE GENOMIC DNA]</scope>
    <source>
        <strain evidence="2">S238N-H82</strain>
    </source>
</reference>
<sequence>MTSGNESREEVSVLRESLATPQQPLRIAAWNVRTMYETGKTLQVVKEMERYRLSILGVSEMRWTDSGMITLNSGQTVCYSGKTDGQHQEGVGIIMDKEARKSLLGWEPVSPRIIRARFYSRYIKTTIIQCYAPTEQATEEDKDLFYSSLQDQIDQTPRHDILILMGDFNAKVGTENVGYEACMGKEGVGERNDNGQRLVDVCMENGLVIGGTIFKHKNIHKLSWVSPDGRTSNQIDHICINRKWRKSLTLRDVKAIRGADASSDHHLMLCKLQLKLRKASKVKNDPLFDSGKLKDLAAKEQFTVELKNRFQVLEDIPVDDINARCEDIHKVFTDTSKAVLGYRKRERKEWLSETTWNLVQERKAAKQHMLNGSERQRAAAAKTYQAKNKEVKRSARRDKRVYMDSLATEAQQAAEKGDTRTVYKITKQLSGDLKNRAAAVKDKNGKVLMEGKDQLDRWAEHFRETLNRPPP</sequence>
<proteinExistence type="predicted"/>
<dbReference type="InterPro" id="IPR027124">
    <property type="entry name" value="Swc5/CFDP1/2"/>
</dbReference>
<feature type="domain" description="Endonuclease/exonuclease/phosphatase" evidence="1">
    <location>
        <begin position="29"/>
        <end position="247"/>
    </location>
</feature>
<dbReference type="GeneID" id="118432309"/>
<dbReference type="PANTHER" id="PTHR23227">
    <property type="entry name" value="BUCENTAUR RELATED"/>
    <property type="match status" value="1"/>
</dbReference>
<dbReference type="SUPFAM" id="SSF56219">
    <property type="entry name" value="DNase I-like"/>
    <property type="match status" value="1"/>
</dbReference>
<keyword evidence="2" id="KW-1185">Reference proteome</keyword>
<dbReference type="Gene3D" id="3.60.10.10">
    <property type="entry name" value="Endonuclease/exonuclease/phosphatase"/>
    <property type="match status" value="1"/>
</dbReference>
<evidence type="ECO:0000259" key="1">
    <source>
        <dbReference type="Pfam" id="PF03372"/>
    </source>
</evidence>
<gene>
    <name evidence="3" type="primary">LOC118432309</name>
</gene>
<dbReference type="InterPro" id="IPR036691">
    <property type="entry name" value="Endo/exonu/phosph_ase_sf"/>
</dbReference>
<evidence type="ECO:0000313" key="3">
    <source>
        <dbReference type="RefSeq" id="XP_035699742.1"/>
    </source>
</evidence>
<reference evidence="3" key="2">
    <citation type="submission" date="2025-08" db="UniProtKB">
        <authorList>
            <consortium name="RefSeq"/>
        </authorList>
    </citation>
    <scope>IDENTIFICATION</scope>
    <source>
        <strain evidence="3">S238N-H82</strain>
        <tissue evidence="3">Testes</tissue>
    </source>
</reference>
<dbReference type="Pfam" id="PF03372">
    <property type="entry name" value="Exo_endo_phos"/>
    <property type="match status" value="1"/>
</dbReference>
<dbReference type="PANTHER" id="PTHR23227:SF84">
    <property type="entry name" value="ENDONUCLEASE_EXONUCLEASE_PHOSPHATASE DOMAIN-CONTAINING PROTEIN"/>
    <property type="match status" value="1"/>
</dbReference>